<keyword evidence="4" id="KW-1185">Reference proteome</keyword>
<evidence type="ECO:0000313" key="1">
    <source>
        <dbReference type="EMBL" id="QWU14241.1"/>
    </source>
</evidence>
<accession>A0A1H8GI76</accession>
<evidence type="ECO:0000313" key="3">
    <source>
        <dbReference type="Proteomes" id="UP000198809"/>
    </source>
</evidence>
<dbReference type="OrthoDB" id="10002964at2"/>
<name>A0A1H8GI76_9BACL</name>
<dbReference type="STRING" id="1333845.SAMN04487895_101531"/>
<reference evidence="1 4" key="2">
    <citation type="submission" date="2021-06" db="EMBL/GenBank/DDBJ databases">
        <title>Whole genome sequence of Paenibacillus sophorae DSM23020 for comparative genomics.</title>
        <authorList>
            <person name="Kim M.-J."/>
            <person name="Lee G."/>
            <person name="Shin J.-H."/>
        </authorList>
    </citation>
    <scope>NUCLEOTIDE SEQUENCE [LARGE SCALE GENOMIC DNA]</scope>
    <source>
        <strain evidence="1 4">DSM 23020</strain>
    </source>
</reference>
<dbReference type="Proteomes" id="UP000198809">
    <property type="component" value="Unassembled WGS sequence"/>
</dbReference>
<evidence type="ECO:0000313" key="4">
    <source>
        <dbReference type="Proteomes" id="UP000683429"/>
    </source>
</evidence>
<dbReference type="RefSeq" id="WP_036588085.1">
    <property type="nucleotide sequence ID" value="NZ_CP076607.1"/>
</dbReference>
<dbReference type="EMBL" id="FODH01000001">
    <property type="protein sequence ID" value="SEN43861.1"/>
    <property type="molecule type" value="Genomic_DNA"/>
</dbReference>
<organism evidence="2 3">
    <name type="scientific">Paenibacillus sophorae</name>
    <dbReference type="NCBI Taxonomy" id="1333845"/>
    <lineage>
        <taxon>Bacteria</taxon>
        <taxon>Bacillati</taxon>
        <taxon>Bacillota</taxon>
        <taxon>Bacilli</taxon>
        <taxon>Bacillales</taxon>
        <taxon>Paenibacillaceae</taxon>
        <taxon>Paenibacillus</taxon>
    </lineage>
</organism>
<dbReference type="AlphaFoldDB" id="A0A1H8GI76"/>
<sequence length="77" mass="8905">MNLVIYVNEEFEDEKALFDLDEGKVLLQGDQYHNGIGSRIAGYLEALDDFGIYSDGADREWIDKDHEHFKLVGFYSE</sequence>
<reference evidence="2 3" key="1">
    <citation type="submission" date="2016-10" db="EMBL/GenBank/DDBJ databases">
        <authorList>
            <person name="de Groot N.N."/>
        </authorList>
    </citation>
    <scope>NUCLEOTIDE SEQUENCE [LARGE SCALE GENOMIC DNA]</scope>
    <source>
        <strain evidence="2 3">CGMCC 1.10238</strain>
    </source>
</reference>
<protein>
    <submittedName>
        <fullName evidence="2">Uncharacterized protein</fullName>
    </submittedName>
</protein>
<dbReference type="Proteomes" id="UP000683429">
    <property type="component" value="Chromosome"/>
</dbReference>
<gene>
    <name evidence="1" type="ORF">KP014_20230</name>
    <name evidence="2" type="ORF">SAMN04487895_101531</name>
</gene>
<evidence type="ECO:0000313" key="2">
    <source>
        <dbReference type="EMBL" id="SEN43861.1"/>
    </source>
</evidence>
<dbReference type="EMBL" id="CP076607">
    <property type="protein sequence ID" value="QWU14241.1"/>
    <property type="molecule type" value="Genomic_DNA"/>
</dbReference>
<proteinExistence type="predicted"/>